<evidence type="ECO:0000313" key="1">
    <source>
        <dbReference type="EMBL" id="VVB01546.1"/>
    </source>
</evidence>
<comment type="caution">
    <text evidence="1">The sequence shown here is derived from an EMBL/GenBank/DDBJ whole genome shotgun (WGS) entry which is preliminary data.</text>
</comment>
<sequence>MEALHPSRSSLSAVGSGYSSGLSCGLLLGSLPASVITASSCPGPGSLQMVTLDPVKPRLIPGSEVEGHSGAEVDAPVPVPFDFAAHAEVGMSFLPTSDLACPDVTTSVP</sequence>
<keyword evidence="2" id="KW-1185">Reference proteome</keyword>
<dbReference type="AlphaFoldDB" id="A0A565BIS5"/>
<protein>
    <submittedName>
        <fullName evidence="1">Uncharacterized protein</fullName>
    </submittedName>
</protein>
<dbReference type="Proteomes" id="UP000489600">
    <property type="component" value="Unassembled WGS sequence"/>
</dbReference>
<dbReference type="EMBL" id="CABITT030000004">
    <property type="protein sequence ID" value="VVB01546.1"/>
    <property type="molecule type" value="Genomic_DNA"/>
</dbReference>
<proteinExistence type="predicted"/>
<accession>A0A565BIS5</accession>
<gene>
    <name evidence="1" type="ORF">ANE_LOCUS11990</name>
</gene>
<organism evidence="1 2">
    <name type="scientific">Arabis nemorensis</name>
    <dbReference type="NCBI Taxonomy" id="586526"/>
    <lineage>
        <taxon>Eukaryota</taxon>
        <taxon>Viridiplantae</taxon>
        <taxon>Streptophyta</taxon>
        <taxon>Embryophyta</taxon>
        <taxon>Tracheophyta</taxon>
        <taxon>Spermatophyta</taxon>
        <taxon>Magnoliopsida</taxon>
        <taxon>eudicotyledons</taxon>
        <taxon>Gunneridae</taxon>
        <taxon>Pentapetalae</taxon>
        <taxon>rosids</taxon>
        <taxon>malvids</taxon>
        <taxon>Brassicales</taxon>
        <taxon>Brassicaceae</taxon>
        <taxon>Arabideae</taxon>
        <taxon>Arabis</taxon>
    </lineage>
</organism>
<name>A0A565BIS5_9BRAS</name>
<evidence type="ECO:0000313" key="2">
    <source>
        <dbReference type="Proteomes" id="UP000489600"/>
    </source>
</evidence>
<reference evidence="1" key="1">
    <citation type="submission" date="2019-07" db="EMBL/GenBank/DDBJ databases">
        <authorList>
            <person name="Dittberner H."/>
        </authorList>
    </citation>
    <scope>NUCLEOTIDE SEQUENCE [LARGE SCALE GENOMIC DNA]</scope>
</reference>